<dbReference type="EMBL" id="CP011034">
    <property type="protein sequence ID" value="ALS33076.1"/>
    <property type="molecule type" value="Genomic_DNA"/>
</dbReference>
<accession>A0A0U2MPS4</accession>
<organism evidence="1">
    <name type="scientific">Pseudoalteromonas translucida KMM 520</name>
    <dbReference type="NCBI Taxonomy" id="1315283"/>
    <lineage>
        <taxon>Bacteria</taxon>
        <taxon>Pseudomonadati</taxon>
        <taxon>Pseudomonadota</taxon>
        <taxon>Gammaproteobacteria</taxon>
        <taxon>Alteromonadales</taxon>
        <taxon>Pseudoalteromonadaceae</taxon>
        <taxon>Pseudoalteromonas</taxon>
    </lineage>
</organism>
<evidence type="ECO:0000313" key="1">
    <source>
        <dbReference type="EMBL" id="ALS33076.1"/>
    </source>
</evidence>
<protein>
    <submittedName>
        <fullName evidence="1">Uncharacterized protein</fullName>
    </submittedName>
</protein>
<reference evidence="1 2" key="1">
    <citation type="submission" date="2015-03" db="EMBL/GenBank/DDBJ databases">
        <authorList>
            <person name="Murphy D."/>
        </authorList>
    </citation>
    <scope>NUCLEOTIDE SEQUENCE [LARGE SCALE GENOMIC DNA]</scope>
    <source>
        <strain evidence="1 2">KMM 520</strain>
    </source>
</reference>
<proteinExistence type="predicted"/>
<name>A0A0U2MPS4_9GAMM</name>
<dbReference type="KEGG" id="ptn:PTRA_a1936"/>
<dbReference type="AlphaFoldDB" id="A0A0U2MPS4"/>
<gene>
    <name evidence="1" type="ORF">PTRA_a1936</name>
</gene>
<dbReference type="Proteomes" id="UP000065261">
    <property type="component" value="Chromosome I"/>
</dbReference>
<evidence type="ECO:0000313" key="2">
    <source>
        <dbReference type="Proteomes" id="UP000065261"/>
    </source>
</evidence>
<dbReference type="PATRIC" id="fig|1315283.4.peg.1669"/>
<dbReference type="RefSeq" id="WP_058373417.1">
    <property type="nucleotide sequence ID" value="NZ_CP011034.1"/>
</dbReference>
<dbReference type="OrthoDB" id="4775248at2"/>
<sequence>MKFSGKSIRTLTKLIKVTGAATKVRLTVQLSSIPQELLVQLGFDNTPEQGDFLIPSSLGKFTSFNVNGATKIRKDLPLEPESVMFYGSSRDWHGGIHYGIRTRTIDKYPREYISAPSETFEIVKIKGNLHLSSSELDLSDKDETRNIHVTNMMLECFSEFDIYDLEKEEIVGPKLKRLQWDILPQGESPWIKAKPIILNRTEHLPEKDKKVIEHRMKVISRREPDFLATGRAGFSGYFVYGFKDKDVYVLESMELDNATYVFNSDWEAISKLTKSQIINSELPHQRIIHNKKWNVSLGRAISGN</sequence>